<organism evidence="2 3">
    <name type="scientific">Austropuccinia psidii MF-1</name>
    <dbReference type="NCBI Taxonomy" id="1389203"/>
    <lineage>
        <taxon>Eukaryota</taxon>
        <taxon>Fungi</taxon>
        <taxon>Dikarya</taxon>
        <taxon>Basidiomycota</taxon>
        <taxon>Pucciniomycotina</taxon>
        <taxon>Pucciniomycetes</taxon>
        <taxon>Pucciniales</taxon>
        <taxon>Sphaerophragmiaceae</taxon>
        <taxon>Austropuccinia</taxon>
    </lineage>
</organism>
<name>A0A9Q3DB84_9BASI</name>
<feature type="region of interest" description="Disordered" evidence="1">
    <location>
        <begin position="49"/>
        <end position="101"/>
    </location>
</feature>
<evidence type="ECO:0000313" key="3">
    <source>
        <dbReference type="Proteomes" id="UP000765509"/>
    </source>
</evidence>
<keyword evidence="3" id="KW-1185">Reference proteome</keyword>
<dbReference type="AlphaFoldDB" id="A0A9Q3DB84"/>
<evidence type="ECO:0000313" key="2">
    <source>
        <dbReference type="EMBL" id="MBW0497870.1"/>
    </source>
</evidence>
<gene>
    <name evidence="2" type="ORF">O181_037585</name>
</gene>
<accession>A0A9Q3DB84</accession>
<dbReference type="EMBL" id="AVOT02014432">
    <property type="protein sequence ID" value="MBW0497870.1"/>
    <property type="molecule type" value="Genomic_DNA"/>
</dbReference>
<protein>
    <submittedName>
        <fullName evidence="2">Uncharacterized protein</fullName>
    </submittedName>
</protein>
<comment type="caution">
    <text evidence="2">The sequence shown here is derived from an EMBL/GenBank/DDBJ whole genome shotgun (WGS) entry which is preliminary data.</text>
</comment>
<reference evidence="2" key="1">
    <citation type="submission" date="2021-03" db="EMBL/GenBank/DDBJ databases">
        <title>Draft genome sequence of rust myrtle Austropuccinia psidii MF-1, a brazilian biotype.</title>
        <authorList>
            <person name="Quecine M.C."/>
            <person name="Pachon D.M.R."/>
            <person name="Bonatelli M.L."/>
            <person name="Correr F.H."/>
            <person name="Franceschini L.M."/>
            <person name="Leite T.F."/>
            <person name="Margarido G.R.A."/>
            <person name="Almeida C.A."/>
            <person name="Ferrarezi J.A."/>
            <person name="Labate C.A."/>
        </authorList>
    </citation>
    <scope>NUCLEOTIDE SEQUENCE</scope>
    <source>
        <strain evidence="2">MF-1</strain>
    </source>
</reference>
<proteinExistence type="predicted"/>
<feature type="compositionally biased region" description="Polar residues" evidence="1">
    <location>
        <begin position="70"/>
        <end position="95"/>
    </location>
</feature>
<evidence type="ECO:0000256" key="1">
    <source>
        <dbReference type="SAM" id="MobiDB-lite"/>
    </source>
</evidence>
<sequence length="101" mass="11006">MVKTLRWYITPLATNPVSDSPSQPDSRGFQSQIILTTPINLQPILFSIPSSIPPPSPNTSTSVPALVSPVRNSPIPQTRNSPMVTSQQLQPVASSSRRRED</sequence>
<dbReference type="Proteomes" id="UP000765509">
    <property type="component" value="Unassembled WGS sequence"/>
</dbReference>